<name>A0AAD7F752_9AGAR</name>
<evidence type="ECO:0000313" key="3">
    <source>
        <dbReference type="Proteomes" id="UP001218218"/>
    </source>
</evidence>
<dbReference type="SUPFAM" id="SSF51735">
    <property type="entry name" value="NAD(P)-binding Rossmann-fold domains"/>
    <property type="match status" value="1"/>
</dbReference>
<dbReference type="Pfam" id="PF00106">
    <property type="entry name" value="adh_short"/>
    <property type="match status" value="1"/>
</dbReference>
<dbReference type="Proteomes" id="UP001218218">
    <property type="component" value="Unassembled WGS sequence"/>
</dbReference>
<gene>
    <name evidence="2" type="ORF">DFH08DRAFT_676159</name>
</gene>
<dbReference type="InterPro" id="IPR036291">
    <property type="entry name" value="NAD(P)-bd_dom_sf"/>
</dbReference>
<dbReference type="Gene3D" id="3.40.50.720">
    <property type="entry name" value="NAD(P)-binding Rossmann-like Domain"/>
    <property type="match status" value="1"/>
</dbReference>
<sequence>MGRLGFFTFISRQLTKQPPVLKADLTGKTVLVLGANTGLGFEATKHFATMNPARLILACRSQSRGQAALDKLQADTGYSKAELWLVDLADFDSVKQFADRFESDGGRLDILVENAAIAASTYKPTKDGWEASLQVNDISTPLVAFRLLPALIRTAEKYSTLPRLVVVASEVHFFVEIPKEVYRHADILKTLGSKEYCTDSNMLPRYTLTKLLNVFFVRALNARLPPSTPVIVTMVNPGFCHSELLRDAKGIAGTIMLFMNRILGFTAEEGSRQLVWAAVGGEPDKLRGEYISGCQTEEVADFVLSPQGVKAENQLWDELVDIAGKVDPRVNAIVEQYITATPA</sequence>
<protein>
    <recommendedName>
        <fullName evidence="4">NAD(P)-binding protein</fullName>
    </recommendedName>
</protein>
<comment type="caution">
    <text evidence="2">The sequence shown here is derived from an EMBL/GenBank/DDBJ whole genome shotgun (WGS) entry which is preliminary data.</text>
</comment>
<proteinExistence type="predicted"/>
<dbReference type="EMBL" id="JARIHO010000001">
    <property type="protein sequence ID" value="KAJ7368410.1"/>
    <property type="molecule type" value="Genomic_DNA"/>
</dbReference>
<dbReference type="GO" id="GO:0016491">
    <property type="term" value="F:oxidoreductase activity"/>
    <property type="evidence" value="ECO:0007669"/>
    <property type="project" value="UniProtKB-KW"/>
</dbReference>
<keyword evidence="3" id="KW-1185">Reference proteome</keyword>
<dbReference type="PANTHER" id="PTHR43157">
    <property type="entry name" value="PHOSPHATIDYLINOSITOL-GLYCAN BIOSYNTHESIS CLASS F PROTEIN-RELATED"/>
    <property type="match status" value="1"/>
</dbReference>
<evidence type="ECO:0000313" key="2">
    <source>
        <dbReference type="EMBL" id="KAJ7368410.1"/>
    </source>
</evidence>
<accession>A0AAD7F752</accession>
<keyword evidence="1" id="KW-0560">Oxidoreductase</keyword>
<dbReference type="InterPro" id="IPR002347">
    <property type="entry name" value="SDR_fam"/>
</dbReference>
<evidence type="ECO:0008006" key="4">
    <source>
        <dbReference type="Google" id="ProtNLM"/>
    </source>
</evidence>
<organism evidence="2 3">
    <name type="scientific">Mycena albidolilacea</name>
    <dbReference type="NCBI Taxonomy" id="1033008"/>
    <lineage>
        <taxon>Eukaryota</taxon>
        <taxon>Fungi</taxon>
        <taxon>Dikarya</taxon>
        <taxon>Basidiomycota</taxon>
        <taxon>Agaricomycotina</taxon>
        <taxon>Agaricomycetes</taxon>
        <taxon>Agaricomycetidae</taxon>
        <taxon>Agaricales</taxon>
        <taxon>Marasmiineae</taxon>
        <taxon>Mycenaceae</taxon>
        <taxon>Mycena</taxon>
    </lineage>
</organism>
<evidence type="ECO:0000256" key="1">
    <source>
        <dbReference type="ARBA" id="ARBA00023002"/>
    </source>
</evidence>
<dbReference type="PRINTS" id="PR00081">
    <property type="entry name" value="GDHRDH"/>
</dbReference>
<dbReference type="AlphaFoldDB" id="A0AAD7F752"/>
<reference evidence="2" key="1">
    <citation type="submission" date="2023-03" db="EMBL/GenBank/DDBJ databases">
        <title>Massive genome expansion in bonnet fungi (Mycena s.s.) driven by repeated elements and novel gene families across ecological guilds.</title>
        <authorList>
            <consortium name="Lawrence Berkeley National Laboratory"/>
            <person name="Harder C.B."/>
            <person name="Miyauchi S."/>
            <person name="Viragh M."/>
            <person name="Kuo A."/>
            <person name="Thoen E."/>
            <person name="Andreopoulos B."/>
            <person name="Lu D."/>
            <person name="Skrede I."/>
            <person name="Drula E."/>
            <person name="Henrissat B."/>
            <person name="Morin E."/>
            <person name="Kohler A."/>
            <person name="Barry K."/>
            <person name="LaButti K."/>
            <person name="Morin E."/>
            <person name="Salamov A."/>
            <person name="Lipzen A."/>
            <person name="Mereny Z."/>
            <person name="Hegedus B."/>
            <person name="Baldrian P."/>
            <person name="Stursova M."/>
            <person name="Weitz H."/>
            <person name="Taylor A."/>
            <person name="Grigoriev I.V."/>
            <person name="Nagy L.G."/>
            <person name="Martin F."/>
            <person name="Kauserud H."/>
        </authorList>
    </citation>
    <scope>NUCLEOTIDE SEQUENCE</scope>
    <source>
        <strain evidence="2">CBHHK002</strain>
    </source>
</reference>
<dbReference type="PANTHER" id="PTHR43157:SF31">
    <property type="entry name" value="PHOSPHATIDYLINOSITOL-GLYCAN BIOSYNTHESIS CLASS F PROTEIN"/>
    <property type="match status" value="1"/>
</dbReference>